<reference evidence="1 2" key="1">
    <citation type="journal article" date="2024" name="bioRxiv">
        <title>A reference genome for Trichogramma kaykai: A tiny desert-dwelling parasitoid wasp with competing sex-ratio distorters.</title>
        <authorList>
            <person name="Culotta J."/>
            <person name="Lindsey A.R."/>
        </authorList>
    </citation>
    <scope>NUCLEOTIDE SEQUENCE [LARGE SCALE GENOMIC DNA]</scope>
    <source>
        <strain evidence="1 2">KSX58</strain>
    </source>
</reference>
<evidence type="ECO:0000313" key="1">
    <source>
        <dbReference type="EMBL" id="KAL3395869.1"/>
    </source>
</evidence>
<dbReference type="EMBL" id="JBJJXI010000076">
    <property type="protein sequence ID" value="KAL3395869.1"/>
    <property type="molecule type" value="Genomic_DNA"/>
</dbReference>
<comment type="caution">
    <text evidence="1">The sequence shown here is derived from an EMBL/GenBank/DDBJ whole genome shotgun (WGS) entry which is preliminary data.</text>
</comment>
<sequence>MSRRTLRAATATAQLYAFALSLRRSLDRVRPHTSSTKRACDSTGIYLMCRTRNSIHFHVMYKWISRRQRRRVV</sequence>
<evidence type="ECO:0008006" key="3">
    <source>
        <dbReference type="Google" id="ProtNLM"/>
    </source>
</evidence>
<dbReference type="AlphaFoldDB" id="A0ABD2WSR1"/>
<dbReference type="Proteomes" id="UP001627154">
    <property type="component" value="Unassembled WGS sequence"/>
</dbReference>
<protein>
    <recommendedName>
        <fullName evidence="3">Secreted protein</fullName>
    </recommendedName>
</protein>
<proteinExistence type="predicted"/>
<accession>A0ABD2WSR1</accession>
<name>A0ABD2WSR1_9HYME</name>
<gene>
    <name evidence="1" type="ORF">TKK_010035</name>
</gene>
<organism evidence="1 2">
    <name type="scientific">Trichogramma kaykai</name>
    <dbReference type="NCBI Taxonomy" id="54128"/>
    <lineage>
        <taxon>Eukaryota</taxon>
        <taxon>Metazoa</taxon>
        <taxon>Ecdysozoa</taxon>
        <taxon>Arthropoda</taxon>
        <taxon>Hexapoda</taxon>
        <taxon>Insecta</taxon>
        <taxon>Pterygota</taxon>
        <taxon>Neoptera</taxon>
        <taxon>Endopterygota</taxon>
        <taxon>Hymenoptera</taxon>
        <taxon>Apocrita</taxon>
        <taxon>Proctotrupomorpha</taxon>
        <taxon>Chalcidoidea</taxon>
        <taxon>Trichogrammatidae</taxon>
        <taxon>Trichogramma</taxon>
    </lineage>
</organism>
<evidence type="ECO:0000313" key="2">
    <source>
        <dbReference type="Proteomes" id="UP001627154"/>
    </source>
</evidence>
<keyword evidence="2" id="KW-1185">Reference proteome</keyword>